<evidence type="ECO:0000256" key="5">
    <source>
        <dbReference type="ARBA" id="ARBA00022741"/>
    </source>
</evidence>
<dbReference type="Gene3D" id="3.40.50.300">
    <property type="entry name" value="P-loop containing nucleotide triphosphate hydrolases"/>
    <property type="match status" value="1"/>
</dbReference>
<dbReference type="GO" id="GO:0016020">
    <property type="term" value="C:membrane"/>
    <property type="evidence" value="ECO:0007669"/>
    <property type="project" value="InterPro"/>
</dbReference>
<dbReference type="AlphaFoldDB" id="A0A3P6HSG5"/>
<keyword evidence="8 10" id="KW-0472">Membrane</keyword>
<evidence type="ECO:0000256" key="8">
    <source>
        <dbReference type="ARBA" id="ARBA00023136"/>
    </source>
</evidence>
<dbReference type="InterPro" id="IPR050173">
    <property type="entry name" value="ABC_transporter_C-like"/>
</dbReference>
<feature type="domain" description="ABC transmembrane type-1" evidence="11">
    <location>
        <begin position="247"/>
        <end position="457"/>
    </location>
</feature>
<comment type="subcellular location">
    <subcellularLocation>
        <location evidence="1">Endomembrane system</location>
        <topology evidence="1">Multi-pass membrane protein</topology>
    </subcellularLocation>
</comment>
<keyword evidence="6" id="KW-0067">ATP-binding</keyword>
<dbReference type="Pfam" id="PF00664">
    <property type="entry name" value="ABC_membrane"/>
    <property type="match status" value="1"/>
</dbReference>
<protein>
    <recommendedName>
        <fullName evidence="11">ABC transmembrane type-1 domain-containing protein</fullName>
    </recommendedName>
</protein>
<dbReference type="PROSITE" id="PS50929">
    <property type="entry name" value="ABC_TM1F"/>
    <property type="match status" value="1"/>
</dbReference>
<evidence type="ECO:0000256" key="9">
    <source>
        <dbReference type="SAM" id="MobiDB-lite"/>
    </source>
</evidence>
<dbReference type="PANTHER" id="PTHR24223">
    <property type="entry name" value="ATP-BINDING CASSETTE SUB-FAMILY C"/>
    <property type="match status" value="1"/>
</dbReference>
<dbReference type="Proteomes" id="UP000267029">
    <property type="component" value="Unassembled WGS sequence"/>
</dbReference>
<evidence type="ECO:0000256" key="4">
    <source>
        <dbReference type="ARBA" id="ARBA00022737"/>
    </source>
</evidence>
<dbReference type="InterPro" id="IPR036640">
    <property type="entry name" value="ABC1_TM_sf"/>
</dbReference>
<dbReference type="PANTHER" id="PTHR24223:SF443">
    <property type="entry name" value="MULTIDRUG-RESISTANCE LIKE PROTEIN 1, ISOFORM I"/>
    <property type="match status" value="1"/>
</dbReference>
<keyword evidence="13" id="KW-1185">Reference proteome</keyword>
<evidence type="ECO:0000256" key="7">
    <source>
        <dbReference type="ARBA" id="ARBA00022989"/>
    </source>
</evidence>
<accession>A0A3P6HSG5</accession>
<gene>
    <name evidence="12" type="ORF">MCOS_LOCUS4742</name>
</gene>
<feature type="region of interest" description="Disordered" evidence="9">
    <location>
        <begin position="198"/>
        <end position="221"/>
    </location>
</feature>
<keyword evidence="2" id="KW-0813">Transport</keyword>
<dbReference type="InterPro" id="IPR011527">
    <property type="entry name" value="ABC1_TM_dom"/>
</dbReference>
<dbReference type="Gene3D" id="1.20.1560.10">
    <property type="entry name" value="ABC transporter type 1, transmembrane domain"/>
    <property type="match status" value="1"/>
</dbReference>
<dbReference type="STRING" id="53468.A0A3P6HSG5"/>
<evidence type="ECO:0000313" key="12">
    <source>
        <dbReference type="EMBL" id="VDD78739.1"/>
    </source>
</evidence>
<keyword evidence="3 10" id="KW-0812">Transmembrane</keyword>
<dbReference type="OrthoDB" id="6282333at2759"/>
<evidence type="ECO:0000259" key="11">
    <source>
        <dbReference type="PROSITE" id="PS50929"/>
    </source>
</evidence>
<name>A0A3P6HSG5_MESCO</name>
<reference evidence="12 13" key="1">
    <citation type="submission" date="2018-10" db="EMBL/GenBank/DDBJ databases">
        <authorList>
            <consortium name="Pathogen Informatics"/>
        </authorList>
    </citation>
    <scope>NUCLEOTIDE SEQUENCE [LARGE SCALE GENOMIC DNA]</scope>
</reference>
<dbReference type="InterPro" id="IPR027417">
    <property type="entry name" value="P-loop_NTPase"/>
</dbReference>
<keyword evidence="5" id="KW-0547">Nucleotide-binding</keyword>
<dbReference type="GO" id="GO:0005524">
    <property type="term" value="F:ATP binding"/>
    <property type="evidence" value="ECO:0007669"/>
    <property type="project" value="UniProtKB-KW"/>
</dbReference>
<dbReference type="GO" id="GO:0012505">
    <property type="term" value="C:endomembrane system"/>
    <property type="evidence" value="ECO:0007669"/>
    <property type="project" value="UniProtKB-SubCell"/>
</dbReference>
<dbReference type="GO" id="GO:0140359">
    <property type="term" value="F:ABC-type transporter activity"/>
    <property type="evidence" value="ECO:0007669"/>
    <property type="project" value="InterPro"/>
</dbReference>
<feature type="transmembrane region" description="Helical" evidence="10">
    <location>
        <begin position="234"/>
        <end position="254"/>
    </location>
</feature>
<evidence type="ECO:0000256" key="6">
    <source>
        <dbReference type="ARBA" id="ARBA00022840"/>
    </source>
</evidence>
<evidence type="ECO:0000256" key="1">
    <source>
        <dbReference type="ARBA" id="ARBA00004127"/>
    </source>
</evidence>
<feature type="transmembrane region" description="Helical" evidence="10">
    <location>
        <begin position="310"/>
        <end position="335"/>
    </location>
</feature>
<feature type="non-terminal residue" evidence="12">
    <location>
        <position position="457"/>
    </location>
</feature>
<dbReference type="SUPFAM" id="SSF90123">
    <property type="entry name" value="ABC transporter transmembrane region"/>
    <property type="match status" value="1"/>
</dbReference>
<evidence type="ECO:0000256" key="2">
    <source>
        <dbReference type="ARBA" id="ARBA00022448"/>
    </source>
</evidence>
<keyword evidence="4" id="KW-0677">Repeat</keyword>
<evidence type="ECO:0000313" key="13">
    <source>
        <dbReference type="Proteomes" id="UP000267029"/>
    </source>
</evidence>
<evidence type="ECO:0000256" key="3">
    <source>
        <dbReference type="ARBA" id="ARBA00022692"/>
    </source>
</evidence>
<dbReference type="EMBL" id="UXSR01002190">
    <property type="protein sequence ID" value="VDD78739.1"/>
    <property type="molecule type" value="Genomic_DNA"/>
</dbReference>
<evidence type="ECO:0000256" key="10">
    <source>
        <dbReference type="SAM" id="Phobius"/>
    </source>
</evidence>
<dbReference type="SUPFAM" id="SSF52540">
    <property type="entry name" value="P-loop containing nucleoside triphosphate hydrolases"/>
    <property type="match status" value="1"/>
</dbReference>
<sequence>MLDDPLAAVDAHVANHLLTHVIGRRGLLAGKTRIIATHHPGAIAESDQVALLVGGRLVEYGTYSKLIAKKNSQLNIFLRSKELRKRLLSDQVDSEQVPNRSLEWSLTSLRKRSCSESYPTAHNAIPGDYAECVDVGSYFWLLFLSPLALLQEDQAWHAEHEQDDTVSVHSRPDSPEFDIIRLRSITVKEAKRSDAKADIPYKSVEEGGQDQSRNKPKKTLEETSATGRVKFAVFWIYIRSIGIGILLAGVFLLLMNQIAWLGSNIWLAEWSGDSARNKNLTDSANATGTMDGQSYRDEVARMNSLRNLRLGIYGLIGLAQVIFNLFACVLLAIGGMHAVTLLHHGLLKCILHVPISFFDSTPQGRIMNRFSNDFATADSHLIRSFRAMTTTLFSCLITFALCALPSAYILIPLVFLLAFYCVMQNLFVTTSRQLKRLDSVSKSPIFSHFAETLLGVD</sequence>
<keyword evidence="7 10" id="KW-1133">Transmembrane helix</keyword>
<organism evidence="12 13">
    <name type="scientific">Mesocestoides corti</name>
    <name type="common">Flatworm</name>
    <dbReference type="NCBI Taxonomy" id="53468"/>
    <lineage>
        <taxon>Eukaryota</taxon>
        <taxon>Metazoa</taxon>
        <taxon>Spiralia</taxon>
        <taxon>Lophotrochozoa</taxon>
        <taxon>Platyhelminthes</taxon>
        <taxon>Cestoda</taxon>
        <taxon>Eucestoda</taxon>
        <taxon>Cyclophyllidea</taxon>
        <taxon>Mesocestoididae</taxon>
        <taxon>Mesocestoides</taxon>
    </lineage>
</organism>
<proteinExistence type="predicted"/>
<feature type="transmembrane region" description="Helical" evidence="10">
    <location>
        <begin position="407"/>
        <end position="428"/>
    </location>
</feature>